<feature type="region of interest" description="Disordered" evidence="2">
    <location>
        <begin position="1"/>
        <end position="66"/>
    </location>
</feature>
<reference evidence="3" key="1">
    <citation type="submission" date="2023-10" db="EMBL/GenBank/DDBJ databases">
        <authorList>
            <person name="Chen Y."/>
            <person name="Shah S."/>
            <person name="Dougan E. K."/>
            <person name="Thang M."/>
            <person name="Chan C."/>
        </authorList>
    </citation>
    <scope>NUCLEOTIDE SEQUENCE [LARGE SCALE GENOMIC DNA]</scope>
</reference>
<evidence type="ECO:0000256" key="2">
    <source>
        <dbReference type="SAM" id="MobiDB-lite"/>
    </source>
</evidence>
<feature type="non-terminal residue" evidence="3">
    <location>
        <position position="1"/>
    </location>
</feature>
<gene>
    <name evidence="3" type="ORF">PCOR1329_LOCUS82801</name>
</gene>
<evidence type="ECO:0000313" key="4">
    <source>
        <dbReference type="Proteomes" id="UP001189429"/>
    </source>
</evidence>
<protein>
    <recommendedName>
        <fullName evidence="5">GrpE protein homolog</fullName>
    </recommendedName>
</protein>
<feature type="compositionally biased region" description="Basic and acidic residues" evidence="2">
    <location>
        <begin position="39"/>
        <end position="62"/>
    </location>
</feature>
<organism evidence="3 4">
    <name type="scientific">Prorocentrum cordatum</name>
    <dbReference type="NCBI Taxonomy" id="2364126"/>
    <lineage>
        <taxon>Eukaryota</taxon>
        <taxon>Sar</taxon>
        <taxon>Alveolata</taxon>
        <taxon>Dinophyceae</taxon>
        <taxon>Prorocentrales</taxon>
        <taxon>Prorocentraceae</taxon>
        <taxon>Prorocentrum</taxon>
    </lineage>
</organism>
<dbReference type="Proteomes" id="UP001189429">
    <property type="component" value="Unassembled WGS sequence"/>
</dbReference>
<evidence type="ECO:0008006" key="5">
    <source>
        <dbReference type="Google" id="ProtNLM"/>
    </source>
</evidence>
<comment type="caution">
    <text evidence="3">The sequence shown here is derived from an EMBL/GenBank/DDBJ whole genome shotgun (WGS) entry which is preliminary data.</text>
</comment>
<proteinExistence type="predicted"/>
<accession>A0ABN9Y5X9</accession>
<keyword evidence="4" id="KW-1185">Reference proteome</keyword>
<feature type="coiled-coil region" evidence="1">
    <location>
        <begin position="66"/>
        <end position="100"/>
    </location>
</feature>
<evidence type="ECO:0000256" key="1">
    <source>
        <dbReference type="SAM" id="Coils"/>
    </source>
</evidence>
<name>A0ABN9Y5X9_9DINO</name>
<dbReference type="EMBL" id="CAUYUJ010021943">
    <property type="protein sequence ID" value="CAK0907966.1"/>
    <property type="molecule type" value="Genomic_DNA"/>
</dbReference>
<keyword evidence="1" id="KW-0175">Coiled coil</keyword>
<feature type="non-terminal residue" evidence="3">
    <location>
        <position position="195"/>
    </location>
</feature>
<evidence type="ECO:0000313" key="3">
    <source>
        <dbReference type="EMBL" id="CAK0907966.1"/>
    </source>
</evidence>
<sequence>GAPDAGQHGGRGRGPHVQQVRVLLQGHHERQGRGCSKPLGDRGNGRPHRGDRGAAVEPRGDLDTDIAQLETAISDTRKTMDEAQETRDAELKQYEDADDADLRAALDALRGAIKELKAAKTFVNSEYEGFLQTKRQALGAKVQHALLLAEALGFAPEAVQRATAFFQQGQPSDPAPQIPTEAYTFKSGTIIETLE</sequence>